<comment type="caution">
    <text evidence="3">The sequence shown here is derived from an EMBL/GenBank/DDBJ whole genome shotgun (WGS) entry which is preliminary data.</text>
</comment>
<accession>A0A2A3L8J8</accession>
<dbReference type="GO" id="GO:0005829">
    <property type="term" value="C:cytosol"/>
    <property type="evidence" value="ECO:0007669"/>
    <property type="project" value="TreeGrafter"/>
</dbReference>
<organism evidence="3 4">
    <name type="scientific">Mycobacterium avium subsp. hominissuis</name>
    <dbReference type="NCBI Taxonomy" id="439334"/>
    <lineage>
        <taxon>Bacteria</taxon>
        <taxon>Bacillati</taxon>
        <taxon>Actinomycetota</taxon>
        <taxon>Actinomycetes</taxon>
        <taxon>Mycobacteriales</taxon>
        <taxon>Mycobacteriaceae</taxon>
        <taxon>Mycobacterium</taxon>
        <taxon>Mycobacterium avium complex (MAC)</taxon>
    </lineage>
</organism>
<evidence type="ECO:0000256" key="1">
    <source>
        <dbReference type="ARBA" id="ARBA00023002"/>
    </source>
</evidence>
<protein>
    <submittedName>
        <fullName evidence="3">Pyridoxamine 5'-phosphate oxidase</fullName>
    </submittedName>
</protein>
<dbReference type="InterPro" id="IPR011576">
    <property type="entry name" value="Pyridox_Oxase_N"/>
</dbReference>
<evidence type="ECO:0000313" key="3">
    <source>
        <dbReference type="EMBL" id="PBJ34039.1"/>
    </source>
</evidence>
<evidence type="ECO:0000313" key="4">
    <source>
        <dbReference type="Proteomes" id="UP000218842"/>
    </source>
</evidence>
<dbReference type="PANTHER" id="PTHR35176:SF6">
    <property type="entry name" value="HEME OXYGENASE HI_0854-RELATED"/>
    <property type="match status" value="1"/>
</dbReference>
<feature type="domain" description="Pyridoxamine 5'-phosphate oxidase N-terminal" evidence="2">
    <location>
        <begin position="20"/>
        <end position="119"/>
    </location>
</feature>
<dbReference type="AlphaFoldDB" id="A0A2A3L8J8"/>
<dbReference type="InterPro" id="IPR012349">
    <property type="entry name" value="Split_barrel_FMN-bd"/>
</dbReference>
<gene>
    <name evidence="3" type="ORF">XV03_12665</name>
</gene>
<dbReference type="Pfam" id="PF01243">
    <property type="entry name" value="PNPOx_N"/>
    <property type="match status" value="1"/>
</dbReference>
<sequence>MLLPLAAEPFTAPTDRDMLPSERREFVRTHRTCVFGYRRRNDGPAMSIVYYIPTDTGELLVSTMAGRGKARVVQRDPKVSLCVLDERWPFSYLQVYADATLDEDRELAVDVMMAVAGRMSGQPLGAEARPHVRDMCERENRVVIRCRPYGTFATPPRHLHRNDQVQELSHWVSGVIPWDAADPASD</sequence>
<dbReference type="SUPFAM" id="SSF50475">
    <property type="entry name" value="FMN-binding split barrel"/>
    <property type="match status" value="1"/>
</dbReference>
<dbReference type="EMBL" id="LBGZ01000106">
    <property type="protein sequence ID" value="PBJ34039.1"/>
    <property type="molecule type" value="Genomic_DNA"/>
</dbReference>
<name>A0A2A3L8J8_MYCAV</name>
<dbReference type="RefSeq" id="WP_031353791.1">
    <property type="nucleotide sequence ID" value="NZ_BDMX01000063.1"/>
</dbReference>
<dbReference type="Gene3D" id="2.30.110.10">
    <property type="entry name" value="Electron Transport, Fmn-binding Protein, Chain A"/>
    <property type="match status" value="1"/>
</dbReference>
<dbReference type="Proteomes" id="UP000218842">
    <property type="component" value="Unassembled WGS sequence"/>
</dbReference>
<proteinExistence type="predicted"/>
<keyword evidence="1" id="KW-0560">Oxidoreductase</keyword>
<dbReference type="GO" id="GO:0016627">
    <property type="term" value="F:oxidoreductase activity, acting on the CH-CH group of donors"/>
    <property type="evidence" value="ECO:0007669"/>
    <property type="project" value="TreeGrafter"/>
</dbReference>
<dbReference type="GO" id="GO:0070967">
    <property type="term" value="F:coenzyme F420 binding"/>
    <property type="evidence" value="ECO:0007669"/>
    <property type="project" value="TreeGrafter"/>
</dbReference>
<dbReference type="PANTHER" id="PTHR35176">
    <property type="entry name" value="HEME OXYGENASE HI_0854-RELATED"/>
    <property type="match status" value="1"/>
</dbReference>
<evidence type="ECO:0000259" key="2">
    <source>
        <dbReference type="Pfam" id="PF01243"/>
    </source>
</evidence>
<dbReference type="InterPro" id="IPR052019">
    <property type="entry name" value="F420H2_bilvrd_red/Heme_oxyg"/>
</dbReference>
<reference evidence="3 4" key="1">
    <citation type="journal article" date="2017" name="Genome Biol. Evol.">
        <title>Population Structure and Local Adaptation of MAC Lung Disease Agent Mycobacterium avium subsp. hominissuis.</title>
        <authorList>
            <person name="Yano H."/>
            <person name="Iwamoto T."/>
            <person name="Nishiuchi Y."/>
            <person name="Nakajima C."/>
            <person name="Starkova D.A."/>
            <person name="Mokrousov I."/>
            <person name="Narvskaya O."/>
            <person name="Yoshida S."/>
            <person name="Arikawa K."/>
            <person name="Nakanishi N."/>
            <person name="Osaki K."/>
            <person name="Nakagawa I."/>
            <person name="Ato M."/>
            <person name="Suzuki Y."/>
            <person name="Maruyama F."/>
        </authorList>
    </citation>
    <scope>NUCLEOTIDE SEQUENCE [LARGE SCALE GENOMIC DNA]</scope>
    <source>
        <strain evidence="3 4">OCU466</strain>
    </source>
</reference>